<gene>
    <name evidence="2" type="ORF">BJB45_07115</name>
</gene>
<feature type="domain" description="HTH iclR-type" evidence="1">
    <location>
        <begin position="1"/>
        <end position="62"/>
    </location>
</feature>
<dbReference type="Gene3D" id="1.10.10.10">
    <property type="entry name" value="Winged helix-like DNA-binding domain superfamily/Winged helix DNA-binding domain"/>
    <property type="match status" value="1"/>
</dbReference>
<organism evidence="2 3">
    <name type="scientific">Halomonas huangheensis</name>
    <dbReference type="NCBI Taxonomy" id="1178482"/>
    <lineage>
        <taxon>Bacteria</taxon>
        <taxon>Pseudomonadati</taxon>
        <taxon>Pseudomonadota</taxon>
        <taxon>Gammaproteobacteria</taxon>
        <taxon>Oceanospirillales</taxon>
        <taxon>Halomonadaceae</taxon>
        <taxon>Halomonas</taxon>
    </lineage>
</organism>
<dbReference type="EMBL" id="AVBC01000055">
    <property type="protein sequence ID" value="ERL49238.1"/>
    <property type="molecule type" value="Genomic_DNA"/>
</dbReference>
<dbReference type="InterPro" id="IPR036390">
    <property type="entry name" value="WH_DNA-bd_sf"/>
</dbReference>
<dbReference type="PANTHER" id="PTHR30136">
    <property type="entry name" value="HELIX-TURN-HELIX TRANSCRIPTIONAL REGULATOR, ICLR FAMILY"/>
    <property type="match status" value="1"/>
</dbReference>
<dbReference type="InterPro" id="IPR005471">
    <property type="entry name" value="Tscrpt_reg_IclR_N"/>
</dbReference>
<dbReference type="Proteomes" id="UP000019113">
    <property type="component" value="Unassembled WGS sequence"/>
</dbReference>
<dbReference type="SMART" id="SM00346">
    <property type="entry name" value="HTH_ICLR"/>
    <property type="match status" value="1"/>
</dbReference>
<dbReference type="PATRIC" id="fig|1178482.3.peg.4015"/>
<dbReference type="PANTHER" id="PTHR30136:SF35">
    <property type="entry name" value="HTH-TYPE TRANSCRIPTIONAL REGULATOR RV1719"/>
    <property type="match status" value="1"/>
</dbReference>
<dbReference type="AlphaFoldDB" id="W1N175"/>
<dbReference type="GO" id="GO:0045892">
    <property type="term" value="P:negative regulation of DNA-templated transcription"/>
    <property type="evidence" value="ECO:0007669"/>
    <property type="project" value="TreeGrafter"/>
</dbReference>
<sequence length="198" mass="21645">MEAVERALTVLETFDSRKESFSLAELAQATGYYKSTLLRLLGSLERFDYTRRGEDGRWRMGGTPLRLARRHPPSRDLALRVQPVLDKLARQSGETASLLEVSDGGVLCSLVALPPDQALRHDLTPGTQWSCQSVHDPQLRMAGGEMLCQQLDGGDALAPDLWLALSGPAGRLESTDCVRLLKTATHQLHQGASPGDDL</sequence>
<evidence type="ECO:0000313" key="3">
    <source>
        <dbReference type="Proteomes" id="UP000019113"/>
    </source>
</evidence>
<dbReference type="SUPFAM" id="SSF55781">
    <property type="entry name" value="GAF domain-like"/>
    <property type="match status" value="1"/>
</dbReference>
<dbReference type="InterPro" id="IPR036388">
    <property type="entry name" value="WH-like_DNA-bd_sf"/>
</dbReference>
<proteinExistence type="predicted"/>
<dbReference type="STRING" id="1178482.AR456_08430"/>
<evidence type="ECO:0000259" key="1">
    <source>
        <dbReference type="PROSITE" id="PS51077"/>
    </source>
</evidence>
<dbReference type="GO" id="GO:0003677">
    <property type="term" value="F:DNA binding"/>
    <property type="evidence" value="ECO:0007669"/>
    <property type="project" value="InterPro"/>
</dbReference>
<evidence type="ECO:0000313" key="2">
    <source>
        <dbReference type="EMBL" id="ERL49238.1"/>
    </source>
</evidence>
<dbReference type="PROSITE" id="PS51077">
    <property type="entry name" value="HTH_ICLR"/>
    <property type="match status" value="1"/>
</dbReference>
<dbReference type="GO" id="GO:0003700">
    <property type="term" value="F:DNA-binding transcription factor activity"/>
    <property type="evidence" value="ECO:0007669"/>
    <property type="project" value="TreeGrafter"/>
</dbReference>
<dbReference type="Pfam" id="PF09339">
    <property type="entry name" value="HTH_IclR"/>
    <property type="match status" value="1"/>
</dbReference>
<comment type="caution">
    <text evidence="2">The sequence shown here is derived from an EMBL/GenBank/DDBJ whole genome shotgun (WGS) entry which is preliminary data.</text>
</comment>
<name>W1N175_9GAMM</name>
<reference evidence="2 3" key="1">
    <citation type="submission" date="2013-08" db="EMBL/GenBank/DDBJ databases">
        <title>draft genome of Halomonas huanghegensis, strain BJGMM-B45T.</title>
        <authorList>
            <person name="Miao C."/>
            <person name="Wan Y."/>
            <person name="Jin W."/>
        </authorList>
    </citation>
    <scope>NUCLEOTIDE SEQUENCE [LARGE SCALE GENOMIC DNA]</scope>
    <source>
        <strain evidence="2 3">BJGMM-B45</strain>
    </source>
</reference>
<accession>W1N175</accession>
<dbReference type="SUPFAM" id="SSF46785">
    <property type="entry name" value="Winged helix' DNA-binding domain"/>
    <property type="match status" value="1"/>
</dbReference>
<protein>
    <recommendedName>
        <fullName evidence="1">HTH iclR-type domain-containing protein</fullName>
    </recommendedName>
</protein>
<keyword evidence="3" id="KW-1185">Reference proteome</keyword>
<dbReference type="eggNOG" id="COG1414">
    <property type="taxonomic scope" value="Bacteria"/>
</dbReference>
<dbReference type="InterPro" id="IPR050707">
    <property type="entry name" value="HTH_MetabolicPath_Reg"/>
</dbReference>